<evidence type="ECO:0000313" key="3">
    <source>
        <dbReference type="EMBL" id="PTN01331.1"/>
    </source>
</evidence>
<dbReference type="GO" id="GO:0000166">
    <property type="term" value="F:nucleotide binding"/>
    <property type="evidence" value="ECO:0007669"/>
    <property type="project" value="InterPro"/>
</dbReference>
<dbReference type="OrthoDB" id="9792935at2"/>
<feature type="domain" description="GFO/IDH/MocA-like oxidoreductase" evidence="2">
    <location>
        <begin position="130"/>
        <end position="261"/>
    </location>
</feature>
<protein>
    <submittedName>
        <fullName evidence="3">Putative dehydrogenase</fullName>
    </submittedName>
</protein>
<dbReference type="InterPro" id="IPR051450">
    <property type="entry name" value="Gfo/Idh/MocA_Oxidoreductases"/>
</dbReference>
<dbReference type="InterPro" id="IPR055170">
    <property type="entry name" value="GFO_IDH_MocA-like_dom"/>
</dbReference>
<proteinExistence type="predicted"/>
<dbReference type="Proteomes" id="UP000243859">
    <property type="component" value="Unassembled WGS sequence"/>
</dbReference>
<dbReference type="AlphaFoldDB" id="A0A2T5BQD2"/>
<reference evidence="3 4" key="1">
    <citation type="submission" date="2018-04" db="EMBL/GenBank/DDBJ databases">
        <title>Genomic Encyclopedia of Archaeal and Bacterial Type Strains, Phase II (KMG-II): from individual species to whole genera.</title>
        <authorList>
            <person name="Goeker M."/>
        </authorList>
    </citation>
    <scope>NUCLEOTIDE SEQUENCE [LARGE SCALE GENOMIC DNA]</scope>
    <source>
        <strain evidence="3 4">DSM 18064</strain>
    </source>
</reference>
<dbReference type="InterPro" id="IPR036291">
    <property type="entry name" value="NAD(P)-bd_dom_sf"/>
</dbReference>
<dbReference type="SUPFAM" id="SSF51735">
    <property type="entry name" value="NAD(P)-binding Rossmann-fold domains"/>
    <property type="match status" value="1"/>
</dbReference>
<dbReference type="Pfam" id="PF01408">
    <property type="entry name" value="GFO_IDH_MocA"/>
    <property type="match status" value="1"/>
</dbReference>
<dbReference type="EMBL" id="QAAA01000014">
    <property type="protein sequence ID" value="PTN01331.1"/>
    <property type="molecule type" value="Genomic_DNA"/>
</dbReference>
<keyword evidence="4" id="KW-1185">Reference proteome</keyword>
<evidence type="ECO:0000313" key="4">
    <source>
        <dbReference type="Proteomes" id="UP000243859"/>
    </source>
</evidence>
<dbReference type="PANTHER" id="PTHR43377:SF8">
    <property type="entry name" value="BLR3664 PROTEIN"/>
    <property type="match status" value="1"/>
</dbReference>
<dbReference type="Gene3D" id="3.40.50.720">
    <property type="entry name" value="NAD(P)-binding Rossmann-like Domain"/>
    <property type="match status" value="1"/>
</dbReference>
<dbReference type="Pfam" id="PF22725">
    <property type="entry name" value="GFO_IDH_MocA_C3"/>
    <property type="match status" value="1"/>
</dbReference>
<dbReference type="Gene3D" id="3.30.360.10">
    <property type="entry name" value="Dihydrodipicolinate Reductase, domain 2"/>
    <property type="match status" value="1"/>
</dbReference>
<dbReference type="PANTHER" id="PTHR43377">
    <property type="entry name" value="BILIVERDIN REDUCTASE A"/>
    <property type="match status" value="1"/>
</dbReference>
<comment type="caution">
    <text evidence="3">The sequence shown here is derived from an EMBL/GenBank/DDBJ whole genome shotgun (WGS) entry which is preliminary data.</text>
</comment>
<evidence type="ECO:0000259" key="1">
    <source>
        <dbReference type="Pfam" id="PF01408"/>
    </source>
</evidence>
<accession>A0A2T5BQD2</accession>
<name>A0A2T5BQD2_9RHOB</name>
<feature type="domain" description="Gfo/Idh/MocA-like oxidoreductase N-terminal" evidence="1">
    <location>
        <begin position="9"/>
        <end position="120"/>
    </location>
</feature>
<evidence type="ECO:0000259" key="2">
    <source>
        <dbReference type="Pfam" id="PF22725"/>
    </source>
</evidence>
<sequence>MAAPLPLCIVGAGTIGMRHIGMAQRSNRVRLTAVVESDAARRGGLADSGLPVAATLADVPADTRAAVIATPTPAHRMSGEAALQRGLAVLIEKPVAVTLEDARALLATAQARGLPLIVGHHRRCHPFVMAARQAVQEMGELVGLQGMWCLRKHAAYYEPEWRRRVGAGPLMTNLSHEIDLLHFLIGGIAEVTTLTSSARRGLAIEDTAAMAFRFENGMLGSFLVSDAGASPWSFETATGENPAIAVSGEDYIRIAGTEGALAFPSLTRWGRSAPGEIEWSKPLRRRSGPGLQKVDPLLEQLNRFAVLVTGKDDDVLCSGADGIAALDVTLAAALSAKTGHPVRAGAVPADYRGA</sequence>
<dbReference type="SUPFAM" id="SSF55347">
    <property type="entry name" value="Glyceraldehyde-3-phosphate dehydrogenase-like, C-terminal domain"/>
    <property type="match status" value="1"/>
</dbReference>
<dbReference type="InterPro" id="IPR000683">
    <property type="entry name" value="Gfo/Idh/MocA-like_OxRdtase_N"/>
</dbReference>
<gene>
    <name evidence="3" type="ORF">C8N32_11430</name>
</gene>
<organism evidence="3 4">
    <name type="scientific">Rhodovulum imhoffii</name>
    <dbReference type="NCBI Taxonomy" id="365340"/>
    <lineage>
        <taxon>Bacteria</taxon>
        <taxon>Pseudomonadati</taxon>
        <taxon>Pseudomonadota</taxon>
        <taxon>Alphaproteobacteria</taxon>
        <taxon>Rhodobacterales</taxon>
        <taxon>Paracoccaceae</taxon>
        <taxon>Rhodovulum</taxon>
    </lineage>
</organism>
<dbReference type="RefSeq" id="WP_107893044.1">
    <property type="nucleotide sequence ID" value="NZ_NHSI01000040.1"/>
</dbReference>